<evidence type="ECO:0000256" key="1">
    <source>
        <dbReference type="SAM" id="Phobius"/>
    </source>
</evidence>
<dbReference type="Proteomes" id="UP000738349">
    <property type="component" value="Unassembled WGS sequence"/>
</dbReference>
<dbReference type="EMBL" id="JAGMUV010000024">
    <property type="protein sequence ID" value="KAH7121404.1"/>
    <property type="molecule type" value="Genomic_DNA"/>
</dbReference>
<accession>A0A9P9DLH7</accession>
<evidence type="ECO:0000313" key="2">
    <source>
        <dbReference type="EMBL" id="KAH7121404.1"/>
    </source>
</evidence>
<feature type="transmembrane region" description="Helical" evidence="1">
    <location>
        <begin position="278"/>
        <end position="300"/>
    </location>
</feature>
<organism evidence="2 3">
    <name type="scientific">Dactylonectria macrodidyma</name>
    <dbReference type="NCBI Taxonomy" id="307937"/>
    <lineage>
        <taxon>Eukaryota</taxon>
        <taxon>Fungi</taxon>
        <taxon>Dikarya</taxon>
        <taxon>Ascomycota</taxon>
        <taxon>Pezizomycotina</taxon>
        <taxon>Sordariomycetes</taxon>
        <taxon>Hypocreomycetidae</taxon>
        <taxon>Hypocreales</taxon>
        <taxon>Nectriaceae</taxon>
        <taxon>Dactylonectria</taxon>
    </lineage>
</organism>
<gene>
    <name evidence="2" type="ORF">EDB81DRAFT_913581</name>
</gene>
<comment type="caution">
    <text evidence="2">The sequence shown here is derived from an EMBL/GenBank/DDBJ whole genome shotgun (WGS) entry which is preliminary data.</text>
</comment>
<proteinExistence type="predicted"/>
<dbReference type="AlphaFoldDB" id="A0A9P9DLH7"/>
<keyword evidence="1" id="KW-1133">Transmembrane helix</keyword>
<feature type="transmembrane region" description="Helical" evidence="1">
    <location>
        <begin position="250"/>
        <end position="272"/>
    </location>
</feature>
<evidence type="ECO:0000313" key="3">
    <source>
        <dbReference type="Proteomes" id="UP000738349"/>
    </source>
</evidence>
<protein>
    <submittedName>
        <fullName evidence="2">Uncharacterized protein</fullName>
    </submittedName>
</protein>
<keyword evidence="1" id="KW-0472">Membrane</keyword>
<keyword evidence="1" id="KW-0812">Transmembrane</keyword>
<keyword evidence="3" id="KW-1185">Reference proteome</keyword>
<name>A0A9P9DLH7_9HYPO</name>
<dbReference type="OrthoDB" id="5233119at2759"/>
<reference evidence="2" key="1">
    <citation type="journal article" date="2021" name="Nat. Commun.">
        <title>Genetic determinants of endophytism in the Arabidopsis root mycobiome.</title>
        <authorList>
            <person name="Mesny F."/>
            <person name="Miyauchi S."/>
            <person name="Thiergart T."/>
            <person name="Pickel B."/>
            <person name="Atanasova L."/>
            <person name="Karlsson M."/>
            <person name="Huettel B."/>
            <person name="Barry K.W."/>
            <person name="Haridas S."/>
            <person name="Chen C."/>
            <person name="Bauer D."/>
            <person name="Andreopoulos W."/>
            <person name="Pangilinan J."/>
            <person name="LaButti K."/>
            <person name="Riley R."/>
            <person name="Lipzen A."/>
            <person name="Clum A."/>
            <person name="Drula E."/>
            <person name="Henrissat B."/>
            <person name="Kohler A."/>
            <person name="Grigoriev I.V."/>
            <person name="Martin F.M."/>
            <person name="Hacquard S."/>
        </authorList>
    </citation>
    <scope>NUCLEOTIDE SEQUENCE</scope>
    <source>
        <strain evidence="2">MPI-CAGE-AT-0147</strain>
    </source>
</reference>
<sequence>MATAATQKNGQPAEQKGRKTIIADYCQRRSEKERGYKECVFLCLRRGRRYYAIDIPIKLDDPTLGLDRLRKESGPWWKRYSLYSAVGVQEINMRLMELHQPSTGLPEIRVSILNLDYAEEISLLDSAIEEMTSRDIDPFECGMDVNGQLDKACRESKCRNTAYNEQEDLFCRVYKFQKFSRRRSDYIWLPSMLKYYWQNGVDGRGLAFLSNAGFVHSYKDLQYDTYRDAATPYGRTIPAFLLIEGWHIRYLLVLVGASLVGSACVIAITAALAQSIEIALTAGSYTCGISMALIAVLAFLSGVL</sequence>